<feature type="compositionally biased region" description="Polar residues" evidence="2">
    <location>
        <begin position="177"/>
        <end position="191"/>
    </location>
</feature>
<dbReference type="AlphaFoldDB" id="A0A5J4W154"/>
<gene>
    <name evidence="3" type="ORF">EZS28_016106</name>
</gene>
<keyword evidence="1" id="KW-0175">Coiled coil</keyword>
<proteinExistence type="predicted"/>
<evidence type="ECO:0000313" key="4">
    <source>
        <dbReference type="Proteomes" id="UP000324800"/>
    </source>
</evidence>
<evidence type="ECO:0000256" key="2">
    <source>
        <dbReference type="SAM" id="MobiDB-lite"/>
    </source>
</evidence>
<organism evidence="3 4">
    <name type="scientific">Streblomastix strix</name>
    <dbReference type="NCBI Taxonomy" id="222440"/>
    <lineage>
        <taxon>Eukaryota</taxon>
        <taxon>Metamonada</taxon>
        <taxon>Preaxostyla</taxon>
        <taxon>Oxymonadida</taxon>
        <taxon>Streblomastigidae</taxon>
        <taxon>Streblomastix</taxon>
    </lineage>
</organism>
<dbReference type="EMBL" id="SNRW01004012">
    <property type="protein sequence ID" value="KAA6388370.1"/>
    <property type="molecule type" value="Genomic_DNA"/>
</dbReference>
<comment type="caution">
    <text evidence="3">The sequence shown here is derived from an EMBL/GenBank/DDBJ whole genome shotgun (WGS) entry which is preliminary data.</text>
</comment>
<feature type="region of interest" description="Disordered" evidence="2">
    <location>
        <begin position="176"/>
        <end position="207"/>
    </location>
</feature>
<dbReference type="Proteomes" id="UP000324800">
    <property type="component" value="Unassembled WGS sequence"/>
</dbReference>
<protein>
    <submittedName>
        <fullName evidence="3">Uncharacterized protein</fullName>
    </submittedName>
</protein>
<sequence length="555" mass="63233">MLKKREVFFVKNVQSFGRTIPLSVYCAANELRIIDPQKSKPSYPIDALRIPENNFFKISRPSSRNEVKNEIQKPQSADAASESRFFKLQNKIAAEELNQCKSTFSKKLIGANPHLLKEKLQPAFTLGNNIPMWKLDREKVKIAGELTEQQKQKFSNQLRKSFNGNVDSGDTFKFQYTPEQNQPNQSQIPTDNYQQYIPSNPQQPQSSPMLYNPIQTSYRVWNQSETFHKGVAYALIPSPDAPHPPGIASQALDLVSKHVIQQTLPVNNSLFPHLVKKPLYQQPLPQGSLGLFCKDNKLHNDRMINDQLIAKEIVERAELAQEQEEEQERRDELRQQQEIADMDQMWREREQQGNNPDELDKNKKERIMKAMVKKYQRIDGSIRVGGKEKGLLDVQNQLSNSQTLFPSDLSQETKILKDIQHQKPITYKDLIANRSKQQSNIRFKGIPRTTLSQIGMLGTQSLPLRGDKEKLIKEKLRLSMTSTNTSDSQNDQFQPNQDLAGNGQVISIDAHYQPYQDSNQVIITAPSSSIQSLQGPQSIAQVNASPIPLPLTILQ</sequence>
<accession>A0A5J4W154</accession>
<evidence type="ECO:0000256" key="1">
    <source>
        <dbReference type="SAM" id="Coils"/>
    </source>
</evidence>
<evidence type="ECO:0000313" key="3">
    <source>
        <dbReference type="EMBL" id="KAA6388370.1"/>
    </source>
</evidence>
<feature type="compositionally biased region" description="Low complexity" evidence="2">
    <location>
        <begin position="192"/>
        <end position="207"/>
    </location>
</feature>
<reference evidence="3 4" key="1">
    <citation type="submission" date="2019-03" db="EMBL/GenBank/DDBJ databases">
        <title>Single cell metagenomics reveals metabolic interactions within the superorganism composed of flagellate Streblomastix strix and complex community of Bacteroidetes bacteria on its surface.</title>
        <authorList>
            <person name="Treitli S.C."/>
            <person name="Kolisko M."/>
            <person name="Husnik F."/>
            <person name="Keeling P."/>
            <person name="Hampl V."/>
        </authorList>
    </citation>
    <scope>NUCLEOTIDE SEQUENCE [LARGE SCALE GENOMIC DNA]</scope>
    <source>
        <strain evidence="3">ST1C</strain>
    </source>
</reference>
<feature type="coiled-coil region" evidence="1">
    <location>
        <begin position="309"/>
        <end position="339"/>
    </location>
</feature>
<name>A0A5J4W154_9EUKA</name>